<proteinExistence type="predicted"/>
<accession>A0A557SDB6</accession>
<evidence type="ECO:0000313" key="6">
    <source>
        <dbReference type="Proteomes" id="UP000316649"/>
    </source>
</evidence>
<dbReference type="NCBIfam" id="NF045542">
    <property type="entry name" value="Clp_rel_HeadMat"/>
    <property type="match status" value="1"/>
</dbReference>
<dbReference type="GO" id="GO:0051117">
    <property type="term" value="F:ATPase binding"/>
    <property type="evidence" value="ECO:0007669"/>
    <property type="project" value="TreeGrafter"/>
</dbReference>
<dbReference type="EMBL" id="VMNH01000009">
    <property type="protein sequence ID" value="TVO75321.1"/>
    <property type="molecule type" value="Genomic_DNA"/>
</dbReference>
<dbReference type="OrthoDB" id="9806592at2"/>
<dbReference type="GO" id="GO:0009368">
    <property type="term" value="C:endopeptidase Clp complex"/>
    <property type="evidence" value="ECO:0007669"/>
    <property type="project" value="TreeGrafter"/>
</dbReference>
<dbReference type="GO" id="GO:0006515">
    <property type="term" value="P:protein quality control for misfolded or incompletely synthesized proteins"/>
    <property type="evidence" value="ECO:0007669"/>
    <property type="project" value="TreeGrafter"/>
</dbReference>
<dbReference type="GO" id="GO:0004176">
    <property type="term" value="F:ATP-dependent peptidase activity"/>
    <property type="evidence" value="ECO:0007669"/>
    <property type="project" value="TreeGrafter"/>
</dbReference>
<dbReference type="GO" id="GO:0004252">
    <property type="term" value="F:serine-type endopeptidase activity"/>
    <property type="evidence" value="ECO:0007669"/>
    <property type="project" value="TreeGrafter"/>
</dbReference>
<feature type="compositionally biased region" description="Pro residues" evidence="4">
    <location>
        <begin position="206"/>
        <end position="224"/>
    </location>
</feature>
<feature type="region of interest" description="Disordered" evidence="4">
    <location>
        <begin position="204"/>
        <end position="229"/>
    </location>
</feature>
<evidence type="ECO:0000313" key="5">
    <source>
        <dbReference type="EMBL" id="TVO75321.1"/>
    </source>
</evidence>
<protein>
    <submittedName>
        <fullName evidence="5">Clp protease ClpP</fullName>
    </submittedName>
</protein>
<organism evidence="5 6">
    <name type="scientific">Sedimenticola selenatireducens</name>
    <dbReference type="NCBI Taxonomy" id="191960"/>
    <lineage>
        <taxon>Bacteria</taxon>
        <taxon>Pseudomonadati</taxon>
        <taxon>Pseudomonadota</taxon>
        <taxon>Gammaproteobacteria</taxon>
        <taxon>Chromatiales</taxon>
        <taxon>Sedimenticolaceae</taxon>
        <taxon>Sedimenticola</taxon>
    </lineage>
</organism>
<evidence type="ECO:0000256" key="1">
    <source>
        <dbReference type="ARBA" id="ARBA00022670"/>
    </source>
</evidence>
<dbReference type="InterPro" id="IPR023562">
    <property type="entry name" value="ClpP/TepA"/>
</dbReference>
<evidence type="ECO:0000256" key="4">
    <source>
        <dbReference type="SAM" id="MobiDB-lite"/>
    </source>
</evidence>
<gene>
    <name evidence="5" type="ORF">FHP88_08950</name>
</gene>
<keyword evidence="1 5" id="KW-0645">Protease</keyword>
<name>A0A557SDB6_9GAMM</name>
<evidence type="ECO:0000256" key="3">
    <source>
        <dbReference type="ARBA" id="ARBA00022825"/>
    </source>
</evidence>
<dbReference type="Gene3D" id="3.90.226.10">
    <property type="entry name" value="2-enoyl-CoA Hydratase, Chain A, domain 1"/>
    <property type="match status" value="1"/>
</dbReference>
<dbReference type="SUPFAM" id="SSF52096">
    <property type="entry name" value="ClpP/crotonase"/>
    <property type="match status" value="1"/>
</dbReference>
<dbReference type="PANTHER" id="PTHR10381">
    <property type="entry name" value="ATP-DEPENDENT CLP PROTEASE PROTEOLYTIC SUBUNIT"/>
    <property type="match status" value="1"/>
</dbReference>
<reference evidence="5 6" key="1">
    <citation type="submission" date="2019-07" db="EMBL/GenBank/DDBJ databases">
        <title>The pathways for chlorine oxyanion respiration interact through the shared metabolite chlorate.</title>
        <authorList>
            <person name="Barnum T.P."/>
            <person name="Cheng Y."/>
            <person name="Hill K.A."/>
            <person name="Lucas L.N."/>
            <person name="Carlson H.K."/>
            <person name="Coates J.D."/>
        </authorList>
    </citation>
    <scope>NUCLEOTIDE SEQUENCE [LARGE SCALE GENOMIC DNA]</scope>
    <source>
        <strain evidence="5 6">BK-1</strain>
    </source>
</reference>
<dbReference type="PANTHER" id="PTHR10381:SF70">
    <property type="entry name" value="ATP-DEPENDENT CLP PROTEASE PROTEOLYTIC SUBUNIT"/>
    <property type="match status" value="1"/>
</dbReference>
<dbReference type="AlphaFoldDB" id="A0A557SDB6"/>
<keyword evidence="6" id="KW-1185">Reference proteome</keyword>
<dbReference type="CDD" id="cd07016">
    <property type="entry name" value="S14_ClpP_1"/>
    <property type="match status" value="1"/>
</dbReference>
<dbReference type="Proteomes" id="UP000316649">
    <property type="component" value="Unassembled WGS sequence"/>
</dbReference>
<keyword evidence="3" id="KW-0720">Serine protease</keyword>
<sequence>MADNRGVGQFRADAAEQEATIYLYDVIVADDYWGGIGVESFVRTLNSLTAPVIHLRFDCPGGDVFAGRAMEQAIREHPSKIIAHIDGYAASAASYVALAADEVLISEGGFFMIHKAWTIAIGNADELMDVAGLLEKIDGTLVKTYARETGQTPEQLNEWIAATTWFDAEEAIEYGFATGMDTLGSKAKAKAPAQHWNLAAYGHAPQPAPVAEPDPVPEPEPTPEPIAAYNNSHTDHLARRLRLVAHAA</sequence>
<dbReference type="Pfam" id="PF00574">
    <property type="entry name" value="CLP_protease"/>
    <property type="match status" value="1"/>
</dbReference>
<comment type="caution">
    <text evidence="5">The sequence shown here is derived from an EMBL/GenBank/DDBJ whole genome shotgun (WGS) entry which is preliminary data.</text>
</comment>
<evidence type="ECO:0000256" key="2">
    <source>
        <dbReference type="ARBA" id="ARBA00022801"/>
    </source>
</evidence>
<dbReference type="InterPro" id="IPR029045">
    <property type="entry name" value="ClpP/crotonase-like_dom_sf"/>
</dbReference>
<keyword evidence="2" id="KW-0378">Hydrolase</keyword>